<accession>Z9JLX0</accession>
<evidence type="ECO:0000313" key="2">
    <source>
        <dbReference type="Proteomes" id="UP000020406"/>
    </source>
</evidence>
<name>Z9JLX0_9GAMM</name>
<gene>
    <name evidence="1" type="ORF">AF72_04115</name>
</gene>
<sequence>MQIEMCGGCVVRGGWLYRRSHGAFHEIIFWKPALSDPLPLYDEAMDWVGQAAHHVFLAADAGERLGALFERACLQLGRLFCELPVETGAAGRFVPWIVASLQSLKKTILELNLAVGVDLDDAHMASHMRDVLSGR</sequence>
<proteinExistence type="predicted"/>
<protein>
    <submittedName>
        <fullName evidence="1">Uncharacterized protein</fullName>
    </submittedName>
</protein>
<dbReference type="EMBL" id="JDSQ01000005">
    <property type="protein sequence ID" value="EWS78762.1"/>
    <property type="molecule type" value="Genomic_DNA"/>
</dbReference>
<dbReference type="KEGG" id="xtw:AB672_03695"/>
<organism evidence="1 2">
    <name type="scientific">Xylella taiwanensis</name>
    <dbReference type="NCBI Taxonomy" id="1444770"/>
    <lineage>
        <taxon>Bacteria</taxon>
        <taxon>Pseudomonadati</taxon>
        <taxon>Pseudomonadota</taxon>
        <taxon>Gammaproteobacteria</taxon>
        <taxon>Lysobacterales</taxon>
        <taxon>Lysobacteraceae</taxon>
        <taxon>Xylella</taxon>
    </lineage>
</organism>
<dbReference type="PATRIC" id="fig|1444770.3.peg.998"/>
<comment type="caution">
    <text evidence="1">The sequence shown here is derived from an EMBL/GenBank/DDBJ whole genome shotgun (WGS) entry which is preliminary data.</text>
</comment>
<reference evidence="1 2" key="1">
    <citation type="journal article" date="2014" name="Genome Announc.">
        <title>Draft Genome Sequence of Xylella fastidiosa Pear Leaf Scorch Strain in Taiwan.</title>
        <authorList>
            <person name="Su C.C."/>
            <person name="Deng W.L."/>
            <person name="Jan F.J."/>
            <person name="Chang C.J."/>
            <person name="Huang H."/>
            <person name="Chen J."/>
        </authorList>
    </citation>
    <scope>NUCLEOTIDE SEQUENCE [LARGE SCALE GENOMIC DNA]</scope>
    <source>
        <strain evidence="1 2">PLS229</strain>
    </source>
</reference>
<dbReference type="AlphaFoldDB" id="Z9JLX0"/>
<dbReference type="Proteomes" id="UP000020406">
    <property type="component" value="Unassembled WGS sequence"/>
</dbReference>
<evidence type="ECO:0000313" key="1">
    <source>
        <dbReference type="EMBL" id="EWS78762.1"/>
    </source>
</evidence>